<evidence type="ECO:0000313" key="3">
    <source>
        <dbReference type="Proteomes" id="UP000567885"/>
    </source>
</evidence>
<evidence type="ECO:0000256" key="1">
    <source>
        <dbReference type="SAM" id="SignalP"/>
    </source>
</evidence>
<sequence>MLFSTLSFGFVLLQGVTASPVSDTARIETHDVGPRAAPIANLPWPGLPALRRADKSVTSGKKDCPGTSQQGNACSSGTQYCCTTSSDGSSTCAHSEVCTAKIICCNNNSGYQMCIGEVDFNGPVTININIYNGGKGGGKGGKGGYKLSA</sequence>
<name>A0A8H5X0B6_FUSHE</name>
<feature type="signal peptide" evidence="1">
    <location>
        <begin position="1"/>
        <end position="18"/>
    </location>
</feature>
<accession>A0A8H5X0B6</accession>
<comment type="caution">
    <text evidence="2">The sequence shown here is derived from an EMBL/GenBank/DDBJ whole genome shotgun (WGS) entry which is preliminary data.</text>
</comment>
<keyword evidence="1" id="KW-0732">Signal</keyword>
<dbReference type="EMBL" id="JAAGWQ010000032">
    <property type="protein sequence ID" value="KAF5676549.1"/>
    <property type="molecule type" value="Genomic_DNA"/>
</dbReference>
<organism evidence="2 3">
    <name type="scientific">Fusarium heterosporum</name>
    <dbReference type="NCBI Taxonomy" id="42747"/>
    <lineage>
        <taxon>Eukaryota</taxon>
        <taxon>Fungi</taxon>
        <taxon>Dikarya</taxon>
        <taxon>Ascomycota</taxon>
        <taxon>Pezizomycotina</taxon>
        <taxon>Sordariomycetes</taxon>
        <taxon>Hypocreomycetidae</taxon>
        <taxon>Hypocreales</taxon>
        <taxon>Nectriaceae</taxon>
        <taxon>Fusarium</taxon>
        <taxon>Fusarium heterosporum species complex</taxon>
    </lineage>
</organism>
<protein>
    <submittedName>
        <fullName evidence="2">Hydrophobin</fullName>
    </submittedName>
</protein>
<proteinExistence type="predicted"/>
<feature type="chain" id="PRO_5034760904" evidence="1">
    <location>
        <begin position="19"/>
        <end position="149"/>
    </location>
</feature>
<dbReference type="AlphaFoldDB" id="A0A8H5X0B6"/>
<reference evidence="2 3" key="1">
    <citation type="submission" date="2020-05" db="EMBL/GenBank/DDBJ databases">
        <title>Identification and distribution of gene clusters putatively required for synthesis of sphingolipid metabolism inhibitors in phylogenetically diverse species of the filamentous fungus Fusarium.</title>
        <authorList>
            <person name="Kim H.-S."/>
            <person name="Busman M."/>
            <person name="Brown D.W."/>
            <person name="Divon H."/>
            <person name="Uhlig S."/>
            <person name="Proctor R.H."/>
        </authorList>
    </citation>
    <scope>NUCLEOTIDE SEQUENCE [LARGE SCALE GENOMIC DNA]</scope>
    <source>
        <strain evidence="2 3">NRRL 20693</strain>
    </source>
</reference>
<dbReference type="OrthoDB" id="3557221at2759"/>
<keyword evidence="3" id="KW-1185">Reference proteome</keyword>
<evidence type="ECO:0000313" key="2">
    <source>
        <dbReference type="EMBL" id="KAF5676549.1"/>
    </source>
</evidence>
<gene>
    <name evidence="2" type="ORF">FHETE_2045</name>
</gene>
<dbReference type="Proteomes" id="UP000567885">
    <property type="component" value="Unassembled WGS sequence"/>
</dbReference>